<keyword evidence="1" id="KW-0472">Membrane</keyword>
<keyword evidence="1" id="KW-0812">Transmembrane</keyword>
<evidence type="ECO:0008006" key="4">
    <source>
        <dbReference type="Google" id="ProtNLM"/>
    </source>
</evidence>
<dbReference type="Proteomes" id="UP000735302">
    <property type="component" value="Unassembled WGS sequence"/>
</dbReference>
<reference evidence="2 3" key="1">
    <citation type="journal article" date="2021" name="Elife">
        <title>Chloroplast acquisition without the gene transfer in kleptoplastic sea slugs, Plakobranchus ocellatus.</title>
        <authorList>
            <person name="Maeda T."/>
            <person name="Takahashi S."/>
            <person name="Yoshida T."/>
            <person name="Shimamura S."/>
            <person name="Takaki Y."/>
            <person name="Nagai Y."/>
            <person name="Toyoda A."/>
            <person name="Suzuki Y."/>
            <person name="Arimoto A."/>
            <person name="Ishii H."/>
            <person name="Satoh N."/>
            <person name="Nishiyama T."/>
            <person name="Hasebe M."/>
            <person name="Maruyama T."/>
            <person name="Minagawa J."/>
            <person name="Obokata J."/>
            <person name="Shigenobu S."/>
        </authorList>
    </citation>
    <scope>NUCLEOTIDE SEQUENCE [LARGE SCALE GENOMIC DNA]</scope>
</reference>
<gene>
    <name evidence="2" type="ORF">PoB_000094500</name>
</gene>
<accession>A0AAV3XVL1</accession>
<keyword evidence="3" id="KW-1185">Reference proteome</keyword>
<sequence>MNATTQSDTEHLQDVQLLSDELYMYIRLLLWSLILILSLNAVIVNILNILTFYTIGLVDSVSACFFCLSVADELLHCIVLDNQPSRALGGALQLSNVPLALYINRYLGSHHGLHSYSESCLCCISIFCTEFLHQEQITSGNKCLSCNHSGLHPALCSFHASNRGSRPANKL</sequence>
<organism evidence="2 3">
    <name type="scientific">Plakobranchus ocellatus</name>
    <dbReference type="NCBI Taxonomy" id="259542"/>
    <lineage>
        <taxon>Eukaryota</taxon>
        <taxon>Metazoa</taxon>
        <taxon>Spiralia</taxon>
        <taxon>Lophotrochozoa</taxon>
        <taxon>Mollusca</taxon>
        <taxon>Gastropoda</taxon>
        <taxon>Heterobranchia</taxon>
        <taxon>Euthyneura</taxon>
        <taxon>Panpulmonata</taxon>
        <taxon>Sacoglossa</taxon>
        <taxon>Placobranchoidea</taxon>
        <taxon>Plakobranchidae</taxon>
        <taxon>Plakobranchus</taxon>
    </lineage>
</organism>
<comment type="caution">
    <text evidence="2">The sequence shown here is derived from an EMBL/GenBank/DDBJ whole genome shotgun (WGS) entry which is preliminary data.</text>
</comment>
<protein>
    <recommendedName>
        <fullName evidence="4">G-protein coupled receptors family 1 profile domain-containing protein</fullName>
    </recommendedName>
</protein>
<evidence type="ECO:0000256" key="1">
    <source>
        <dbReference type="SAM" id="Phobius"/>
    </source>
</evidence>
<feature type="transmembrane region" description="Helical" evidence="1">
    <location>
        <begin position="22"/>
        <end position="43"/>
    </location>
</feature>
<proteinExistence type="predicted"/>
<dbReference type="EMBL" id="BLXT01000103">
    <property type="protein sequence ID" value="GFN74439.1"/>
    <property type="molecule type" value="Genomic_DNA"/>
</dbReference>
<evidence type="ECO:0000313" key="3">
    <source>
        <dbReference type="Proteomes" id="UP000735302"/>
    </source>
</evidence>
<keyword evidence="1" id="KW-1133">Transmembrane helix</keyword>
<name>A0AAV3XVL1_9GAST</name>
<dbReference type="AlphaFoldDB" id="A0AAV3XVL1"/>
<evidence type="ECO:0000313" key="2">
    <source>
        <dbReference type="EMBL" id="GFN74439.1"/>
    </source>
</evidence>